<dbReference type="Pfam" id="PF25511">
    <property type="entry name" value="Ig_CNNM4_N"/>
    <property type="match status" value="1"/>
</dbReference>
<keyword evidence="10 12" id="KW-0472">Membrane</keyword>
<dbReference type="SUPFAM" id="SSF54631">
    <property type="entry name" value="CBS-domain pair"/>
    <property type="match status" value="1"/>
</dbReference>
<evidence type="ECO:0000259" key="16">
    <source>
        <dbReference type="PROSITE" id="PS51371"/>
    </source>
</evidence>
<name>A0AAD1WRG8_PELCU</name>
<dbReference type="InterPro" id="IPR046342">
    <property type="entry name" value="CBS_dom_sf"/>
</dbReference>
<dbReference type="CDD" id="cd04590">
    <property type="entry name" value="CBS_pair_CorC_HlyC_assoc"/>
    <property type="match status" value="1"/>
</dbReference>
<dbReference type="GO" id="GO:0010960">
    <property type="term" value="P:magnesium ion homeostasis"/>
    <property type="evidence" value="ECO:0007669"/>
    <property type="project" value="InterPro"/>
</dbReference>
<feature type="compositionally biased region" description="Polar residues" evidence="14">
    <location>
        <begin position="746"/>
        <end position="756"/>
    </location>
</feature>
<evidence type="ECO:0000256" key="12">
    <source>
        <dbReference type="PROSITE-ProRule" id="PRU01193"/>
    </source>
</evidence>
<dbReference type="GO" id="GO:0005886">
    <property type="term" value="C:plasma membrane"/>
    <property type="evidence" value="ECO:0007669"/>
    <property type="project" value="UniProtKB-SubCell"/>
</dbReference>
<reference evidence="18" key="1">
    <citation type="submission" date="2022-03" db="EMBL/GenBank/DDBJ databases">
        <authorList>
            <person name="Alioto T."/>
            <person name="Alioto T."/>
            <person name="Gomez Garrido J."/>
        </authorList>
    </citation>
    <scope>NUCLEOTIDE SEQUENCE</scope>
</reference>
<feature type="domain" description="CBS" evidence="16">
    <location>
        <begin position="436"/>
        <end position="502"/>
    </location>
</feature>
<comment type="function">
    <text evidence="13">Metal transporter.</text>
</comment>
<dbReference type="GO" id="GO:0022857">
    <property type="term" value="F:transmembrane transporter activity"/>
    <property type="evidence" value="ECO:0007669"/>
    <property type="project" value="UniProtKB-UniRule"/>
</dbReference>
<evidence type="ECO:0000256" key="14">
    <source>
        <dbReference type="SAM" id="MobiDB-lite"/>
    </source>
</evidence>
<dbReference type="InterPro" id="IPR044751">
    <property type="entry name" value="Ion_transp-like_CBS"/>
</dbReference>
<feature type="signal peptide" evidence="15">
    <location>
        <begin position="1"/>
        <end position="22"/>
    </location>
</feature>
<keyword evidence="6" id="KW-0677">Repeat</keyword>
<dbReference type="Pfam" id="PF25562">
    <property type="entry name" value="CNBH_CNNM2_C"/>
    <property type="match status" value="1"/>
</dbReference>
<evidence type="ECO:0000259" key="17">
    <source>
        <dbReference type="PROSITE" id="PS51846"/>
    </source>
</evidence>
<dbReference type="InterPro" id="IPR002550">
    <property type="entry name" value="CNNM"/>
</dbReference>
<dbReference type="PANTHER" id="PTHR12064">
    <property type="entry name" value="METAL TRANSPORTER CNNM"/>
    <property type="match status" value="1"/>
</dbReference>
<keyword evidence="3" id="KW-0813">Transport</keyword>
<organism evidence="18 19">
    <name type="scientific">Pelobates cultripes</name>
    <name type="common">Western spadefoot toad</name>
    <dbReference type="NCBI Taxonomy" id="61616"/>
    <lineage>
        <taxon>Eukaryota</taxon>
        <taxon>Metazoa</taxon>
        <taxon>Chordata</taxon>
        <taxon>Craniata</taxon>
        <taxon>Vertebrata</taxon>
        <taxon>Euteleostomi</taxon>
        <taxon>Amphibia</taxon>
        <taxon>Batrachia</taxon>
        <taxon>Anura</taxon>
        <taxon>Pelobatoidea</taxon>
        <taxon>Pelobatidae</taxon>
        <taxon>Pelobates</taxon>
    </lineage>
</organism>
<keyword evidence="8" id="KW-0406">Ion transport</keyword>
<evidence type="ECO:0000256" key="2">
    <source>
        <dbReference type="ARBA" id="ARBA00010484"/>
    </source>
</evidence>
<proteinExistence type="inferred from homology"/>
<dbReference type="GO" id="GO:0006811">
    <property type="term" value="P:monoatomic ion transport"/>
    <property type="evidence" value="ECO:0007669"/>
    <property type="project" value="UniProtKB-KW"/>
</dbReference>
<feature type="region of interest" description="Disordered" evidence="14">
    <location>
        <begin position="869"/>
        <end position="899"/>
    </location>
</feature>
<evidence type="ECO:0000313" key="19">
    <source>
        <dbReference type="Proteomes" id="UP001295444"/>
    </source>
</evidence>
<dbReference type="FunFam" id="3.10.580.10:FF:000001">
    <property type="entry name" value="Putative metal transporter CNNM3 isoform 2"/>
    <property type="match status" value="1"/>
</dbReference>
<keyword evidence="5 12" id="KW-0812">Transmembrane</keyword>
<dbReference type="PROSITE" id="PS51846">
    <property type="entry name" value="CNNM"/>
    <property type="match status" value="1"/>
</dbReference>
<feature type="transmembrane region" description="Helical" evidence="13">
    <location>
        <begin position="256"/>
        <end position="280"/>
    </location>
</feature>
<evidence type="ECO:0000256" key="11">
    <source>
        <dbReference type="PROSITE-ProRule" id="PRU00703"/>
    </source>
</evidence>
<evidence type="ECO:0000256" key="15">
    <source>
        <dbReference type="SAM" id="SignalP"/>
    </source>
</evidence>
<evidence type="ECO:0000256" key="8">
    <source>
        <dbReference type="ARBA" id="ARBA00023065"/>
    </source>
</evidence>
<evidence type="ECO:0000256" key="6">
    <source>
        <dbReference type="ARBA" id="ARBA00022737"/>
    </source>
</evidence>
<dbReference type="InterPro" id="IPR000644">
    <property type="entry name" value="CBS_dom"/>
</dbReference>
<evidence type="ECO:0000256" key="7">
    <source>
        <dbReference type="ARBA" id="ARBA00022989"/>
    </source>
</evidence>
<evidence type="ECO:0000256" key="3">
    <source>
        <dbReference type="ARBA" id="ARBA00022448"/>
    </source>
</evidence>
<feature type="chain" id="PRO_5041938277" description="Metal transporter" evidence="15">
    <location>
        <begin position="23"/>
        <end position="899"/>
    </location>
</feature>
<evidence type="ECO:0000256" key="13">
    <source>
        <dbReference type="RuleBase" id="RU369091"/>
    </source>
</evidence>
<dbReference type="Proteomes" id="UP001295444">
    <property type="component" value="Chromosome 11"/>
</dbReference>
<keyword evidence="19" id="KW-1185">Reference proteome</keyword>
<dbReference type="Gene3D" id="3.10.580.10">
    <property type="entry name" value="CBS-domain"/>
    <property type="match status" value="1"/>
</dbReference>
<keyword evidence="4" id="KW-1003">Cell membrane</keyword>
<feature type="domain" description="CNNM transmembrane" evidence="17">
    <location>
        <begin position="167"/>
        <end position="348"/>
    </location>
</feature>
<dbReference type="EMBL" id="OW240922">
    <property type="protein sequence ID" value="CAH2322987.1"/>
    <property type="molecule type" value="Genomic_DNA"/>
</dbReference>
<feature type="transmembrane region" description="Helical" evidence="13">
    <location>
        <begin position="229"/>
        <end position="250"/>
    </location>
</feature>
<keyword evidence="15" id="KW-0732">Signal</keyword>
<feature type="transmembrane region" description="Helical" evidence="13">
    <location>
        <begin position="171"/>
        <end position="191"/>
    </location>
</feature>
<evidence type="ECO:0000256" key="1">
    <source>
        <dbReference type="ARBA" id="ARBA00004651"/>
    </source>
</evidence>
<dbReference type="Pfam" id="PF00571">
    <property type="entry name" value="CBS"/>
    <property type="match status" value="1"/>
</dbReference>
<feature type="region of interest" description="Disordered" evidence="14">
    <location>
        <begin position="746"/>
        <end position="766"/>
    </location>
</feature>
<feature type="compositionally biased region" description="Polar residues" evidence="14">
    <location>
        <begin position="681"/>
        <end position="695"/>
    </location>
</feature>
<protein>
    <recommendedName>
        <fullName evidence="13">Metal transporter</fullName>
    </recommendedName>
</protein>
<feature type="transmembrane region" description="Helical" evidence="13">
    <location>
        <begin position="292"/>
        <end position="310"/>
    </location>
</feature>
<dbReference type="PROSITE" id="PS51371">
    <property type="entry name" value="CBS"/>
    <property type="match status" value="1"/>
</dbReference>
<dbReference type="Pfam" id="PF01595">
    <property type="entry name" value="CNNM"/>
    <property type="match status" value="1"/>
</dbReference>
<dbReference type="AlphaFoldDB" id="A0AAD1WRG8"/>
<keyword evidence="9 11" id="KW-0129">CBS domain</keyword>
<evidence type="ECO:0000256" key="4">
    <source>
        <dbReference type="ARBA" id="ARBA00022475"/>
    </source>
</evidence>
<dbReference type="InterPro" id="IPR057492">
    <property type="entry name" value="Ig_CNNM1/2/4_N"/>
</dbReference>
<dbReference type="PANTHER" id="PTHR12064:SF28">
    <property type="entry name" value="METAL TRANSPORTER CNNM1"/>
    <property type="match status" value="1"/>
</dbReference>
<sequence length="899" mass="99531">MAEAAGAVLLLFISLSPRPVSLWLLGLRPEDTVGGRVSLEGGTLRAAEGTRFTLRVYFQPAAAPPALQPPSSAGVNVSGGPSPPRLVFIEEPRAGGSCQDEGSWASDVEVVGPLQAGQGGTAVVEVAVRELRKGERGKLFSLCAFDGRSWEHHGGAHFGLEVREAEPGMPGWLRVMAALMLLALSALFSGLRLSLLSLDPVELRVLQNSGSVVEKEQARRVQEVRSRGSYLLCTLLLGNVLSNAALAGWLCSSLPGPLWLPIVLCTVCVFLVGEVAPYSVCSRHGLAIASRTVWLTRLLMAATFPVSFPLSRLLDWALRQEIGTFYTREKLLEMLRAADPYNDLVKEELNIIQGALELRTKAVEDVLTPLGDCFMLRSDAVLDFATVSEILRSGYTRIPVYEGEDRANIVDILFVKDLAFVDPDDCTPLQTVTRFYHRPLHCVFNDTRLDAVLEEFKKGKSHLAIVQRVNNEGEGDPFYEVMGIVTLEDIIEEIIKSEILDETDLYTDNRNKERIPHRERKQHDFSLFKLSDSQMKVKISPQLMLATHRFMATEVEPFKAPYLSEKIILRLLKHPNVIQEIKFDEKNKRSSEHYLYQRNRPVDYFILILQGKVEVEVGKEGLRFENGAFTYYGVPAIMTTVSSDNDVRKVGSLAGSSFLLPVSVSRTFAFSRGESLAGSPVNRSPSRCSGLNRSESPNRERNDYGGSNNQLSNSNNNLYIPDYSVHILCDVQFVKITRQQYQNALTASRMDSSPQSPEIEVFSEGDSTKSTKYLRVSESPKDDTTVTLAHDRNSSFAGSKSDGLKSPNDSVFLHMEDIPRIREELADNANCTIHHTDCCGIGTDQENSSVEIVTSSTVSNSTEETLGKKLLRTLSGKTRKKSRDAEKSPEESSVLHLIT</sequence>
<comment type="subcellular location">
    <subcellularLocation>
        <location evidence="1 13">Cell membrane</location>
        <topology evidence="1 13">Multi-pass membrane protein</topology>
    </subcellularLocation>
</comment>
<comment type="similarity">
    <text evidence="2 13">Belongs to the ACDP family.</text>
</comment>
<gene>
    <name evidence="18" type="ORF">PECUL_23A020820</name>
</gene>
<evidence type="ECO:0000256" key="5">
    <source>
        <dbReference type="ARBA" id="ARBA00022692"/>
    </source>
</evidence>
<keyword evidence="7 12" id="KW-1133">Transmembrane helix</keyword>
<dbReference type="InterPro" id="IPR045095">
    <property type="entry name" value="ACDP"/>
</dbReference>
<feature type="region of interest" description="Disordered" evidence="14">
    <location>
        <begin position="675"/>
        <end position="710"/>
    </location>
</feature>
<evidence type="ECO:0000256" key="10">
    <source>
        <dbReference type="ARBA" id="ARBA00023136"/>
    </source>
</evidence>
<evidence type="ECO:0000313" key="18">
    <source>
        <dbReference type="EMBL" id="CAH2322987.1"/>
    </source>
</evidence>
<evidence type="ECO:0000256" key="9">
    <source>
        <dbReference type="ARBA" id="ARBA00023122"/>
    </source>
</evidence>
<accession>A0AAD1WRG8</accession>